<reference evidence="3" key="1">
    <citation type="journal article" date="2010" name="PLoS Negl. Trop. Dis.">
        <title>The genome sequence of Trypanosoma brucei gambiense, causative agent of chronic human african trypanosomiasis.</title>
        <authorList>
            <person name="Jackson A.P."/>
            <person name="Sanders M."/>
            <person name="Berry A."/>
            <person name="McQuillan J."/>
            <person name="Aslett M.A."/>
            <person name="Quail M.A."/>
            <person name="Chukualim B."/>
            <person name="Capewell P."/>
            <person name="MacLeod A."/>
            <person name="Melville S.E."/>
            <person name="Gibson W."/>
            <person name="Barry J.D."/>
            <person name="Berriman M."/>
            <person name="Hertz-Fowler C."/>
        </authorList>
    </citation>
    <scope>NUCLEOTIDE SEQUENCE [LARGE SCALE GENOMIC DNA]</scope>
    <source>
        <strain evidence="3">MHOM/CI/86/DAL972</strain>
    </source>
</reference>
<sequence length="106" mass="12186">MGCFAVAHVWLPRRSDVFLFVLRYPFLPRWVDPCTRGGRGGFALSGVHRMRLATLLGPGNHMLSEPVVPFFFWVVAYSLLSVWRVPLYSPSRAFASIPTFLRKLYR</sequence>
<dbReference type="RefSeq" id="XP_011771512.1">
    <property type="nucleotide sequence ID" value="XM_011773210.1"/>
</dbReference>
<gene>
    <name evidence="2" type="ORF">TbgDal_I2350</name>
</gene>
<dbReference type="EMBL" id="FN554964">
    <property type="protein sequence ID" value="CBH09071.1"/>
    <property type="molecule type" value="Genomic_DNA"/>
</dbReference>
<organism evidence="2 3">
    <name type="scientific">Trypanosoma brucei gambiense (strain MHOM/CI/86/DAL972)</name>
    <dbReference type="NCBI Taxonomy" id="679716"/>
    <lineage>
        <taxon>Eukaryota</taxon>
        <taxon>Discoba</taxon>
        <taxon>Euglenozoa</taxon>
        <taxon>Kinetoplastea</taxon>
        <taxon>Metakinetoplastina</taxon>
        <taxon>Trypanosomatida</taxon>
        <taxon>Trypanosomatidae</taxon>
        <taxon>Trypanosoma</taxon>
    </lineage>
</organism>
<evidence type="ECO:0000313" key="2">
    <source>
        <dbReference type="EMBL" id="CBH09071.1"/>
    </source>
</evidence>
<feature type="transmembrane region" description="Helical" evidence="1">
    <location>
        <begin position="70"/>
        <end position="87"/>
    </location>
</feature>
<dbReference type="KEGG" id="tbg:TbgDal_I2350"/>
<keyword evidence="1" id="KW-1133">Transmembrane helix</keyword>
<dbReference type="Proteomes" id="UP000002316">
    <property type="component" value="Chromosome 1"/>
</dbReference>
<evidence type="ECO:0000313" key="3">
    <source>
        <dbReference type="Proteomes" id="UP000002316"/>
    </source>
</evidence>
<dbReference type="GeneID" id="23858317"/>
<name>C9ZIS9_TRYB9</name>
<accession>C9ZIS9</accession>
<dbReference type="AlphaFoldDB" id="C9ZIS9"/>
<proteinExistence type="predicted"/>
<evidence type="ECO:0000256" key="1">
    <source>
        <dbReference type="SAM" id="Phobius"/>
    </source>
</evidence>
<protein>
    <submittedName>
        <fullName evidence="2">Uncharacterized protein</fullName>
    </submittedName>
</protein>
<keyword evidence="1" id="KW-0472">Membrane</keyword>
<keyword evidence="1" id="KW-0812">Transmembrane</keyword>